<organism evidence="2 3">
    <name type="scientific">Panicum virgatum</name>
    <name type="common">Blackwell switchgrass</name>
    <dbReference type="NCBI Taxonomy" id="38727"/>
    <lineage>
        <taxon>Eukaryota</taxon>
        <taxon>Viridiplantae</taxon>
        <taxon>Streptophyta</taxon>
        <taxon>Embryophyta</taxon>
        <taxon>Tracheophyta</taxon>
        <taxon>Spermatophyta</taxon>
        <taxon>Magnoliopsida</taxon>
        <taxon>Liliopsida</taxon>
        <taxon>Poales</taxon>
        <taxon>Poaceae</taxon>
        <taxon>PACMAD clade</taxon>
        <taxon>Panicoideae</taxon>
        <taxon>Panicodae</taxon>
        <taxon>Paniceae</taxon>
        <taxon>Panicinae</taxon>
        <taxon>Panicum</taxon>
        <taxon>Panicum sect. Hiantes</taxon>
    </lineage>
</organism>
<dbReference type="Proteomes" id="UP000823388">
    <property type="component" value="Chromosome 2N"/>
</dbReference>
<accession>A0A8T0VDZ8</accession>
<reference evidence="2" key="1">
    <citation type="submission" date="2020-05" db="EMBL/GenBank/DDBJ databases">
        <title>WGS assembly of Panicum virgatum.</title>
        <authorList>
            <person name="Lovell J.T."/>
            <person name="Jenkins J."/>
            <person name="Shu S."/>
            <person name="Juenger T.E."/>
            <person name="Schmutz J."/>
        </authorList>
    </citation>
    <scope>NUCLEOTIDE SEQUENCE</scope>
    <source>
        <strain evidence="2">AP13</strain>
    </source>
</reference>
<evidence type="ECO:0000313" key="2">
    <source>
        <dbReference type="EMBL" id="KAG2633058.1"/>
    </source>
</evidence>
<name>A0A8T0VDZ8_PANVG</name>
<keyword evidence="3" id="KW-1185">Reference proteome</keyword>
<feature type="region of interest" description="Disordered" evidence="1">
    <location>
        <begin position="1"/>
        <end position="186"/>
    </location>
</feature>
<feature type="compositionally biased region" description="Basic residues" evidence="1">
    <location>
        <begin position="61"/>
        <end position="70"/>
    </location>
</feature>
<proteinExistence type="predicted"/>
<gene>
    <name evidence="2" type="ORF">PVAP13_2NG288800</name>
</gene>
<feature type="compositionally biased region" description="Polar residues" evidence="1">
    <location>
        <begin position="241"/>
        <end position="251"/>
    </location>
</feature>
<dbReference type="EMBL" id="CM029040">
    <property type="protein sequence ID" value="KAG2633058.1"/>
    <property type="molecule type" value="Genomic_DNA"/>
</dbReference>
<dbReference type="AlphaFoldDB" id="A0A8T0VDZ8"/>
<protein>
    <submittedName>
        <fullName evidence="2">Uncharacterized protein</fullName>
    </submittedName>
</protein>
<feature type="region of interest" description="Disordered" evidence="1">
    <location>
        <begin position="227"/>
        <end position="251"/>
    </location>
</feature>
<sequence>MSWSAGMNRRAGASLGRIEPASSLHRPASMPSAPSDFGRPTCRSSPSSPAYGRAGGEDGVRRRHRRHPRAAVKGMSVSNLSPSPSLRPDPRAARLPTAPPRSHHPIEPPPRVVHLRTKPEASTPDAASPSTRNRGTAPVTPARLLVPLTMAPPLPSRPGRPAMGHPQCPSRARARRPPRRSSQPCHASALPLANLIYSWLRMIWSREANSGWLVSLQHQHQIRWLWPRSSSAPPPKRSWRTRSSSPLERLW</sequence>
<evidence type="ECO:0000256" key="1">
    <source>
        <dbReference type="SAM" id="MobiDB-lite"/>
    </source>
</evidence>
<comment type="caution">
    <text evidence="2">The sequence shown here is derived from an EMBL/GenBank/DDBJ whole genome shotgun (WGS) entry which is preliminary data.</text>
</comment>
<evidence type="ECO:0000313" key="3">
    <source>
        <dbReference type="Proteomes" id="UP000823388"/>
    </source>
</evidence>